<reference evidence="7" key="2">
    <citation type="submission" date="2025-08" db="UniProtKB">
        <authorList>
            <consortium name="Ensembl"/>
        </authorList>
    </citation>
    <scope>IDENTIFICATION</scope>
</reference>
<evidence type="ECO:0000256" key="2">
    <source>
        <dbReference type="ARBA" id="ARBA00023125"/>
    </source>
</evidence>
<comment type="subcellular location">
    <subcellularLocation>
        <location evidence="4">Nucleus</location>
    </subcellularLocation>
</comment>
<dbReference type="SMART" id="SM00526">
    <property type="entry name" value="H15"/>
    <property type="match status" value="1"/>
</dbReference>
<reference evidence="7 8" key="1">
    <citation type="submission" date="2020-10" db="EMBL/GenBank/DDBJ databases">
        <title>Pygocentrus nattereri (red-bellied piranha) genome, fPygNat1, primary haplotype.</title>
        <authorList>
            <person name="Myers G."/>
            <person name="Meyer A."/>
            <person name="Karagic N."/>
            <person name="Pippel M."/>
            <person name="Winkler S."/>
            <person name="Tracey A."/>
            <person name="Wood J."/>
            <person name="Formenti G."/>
            <person name="Howe K."/>
            <person name="Fedrigo O."/>
            <person name="Jarvis E.D."/>
        </authorList>
    </citation>
    <scope>NUCLEOTIDE SEQUENCE [LARGE SCALE GENOMIC DNA]</scope>
</reference>
<dbReference type="Pfam" id="PF00538">
    <property type="entry name" value="Linker_histone"/>
    <property type="match status" value="1"/>
</dbReference>
<dbReference type="GO" id="GO:0000786">
    <property type="term" value="C:nucleosome"/>
    <property type="evidence" value="ECO:0007669"/>
    <property type="project" value="InterPro"/>
</dbReference>
<dbReference type="InterPro" id="IPR036390">
    <property type="entry name" value="WH_DNA-bd_sf"/>
</dbReference>
<feature type="region of interest" description="Disordered" evidence="5">
    <location>
        <begin position="1"/>
        <end position="50"/>
    </location>
</feature>
<evidence type="ECO:0000256" key="3">
    <source>
        <dbReference type="ARBA" id="ARBA00023242"/>
    </source>
</evidence>
<dbReference type="InterPro" id="IPR036388">
    <property type="entry name" value="WH-like_DNA-bd_sf"/>
</dbReference>
<dbReference type="GO" id="GO:0030527">
    <property type="term" value="F:structural constituent of chromatin"/>
    <property type="evidence" value="ECO:0007669"/>
    <property type="project" value="InterPro"/>
</dbReference>
<reference evidence="7" key="3">
    <citation type="submission" date="2025-09" db="UniProtKB">
        <authorList>
            <consortium name="Ensembl"/>
        </authorList>
    </citation>
    <scope>IDENTIFICATION</scope>
</reference>
<dbReference type="CDD" id="cd00073">
    <property type="entry name" value="H15"/>
    <property type="match status" value="1"/>
</dbReference>
<accession>A0A3B4BMZ8</accession>
<feature type="region of interest" description="Disordered" evidence="5">
    <location>
        <begin position="106"/>
        <end position="290"/>
    </location>
</feature>
<dbReference type="GO" id="GO:0003677">
    <property type="term" value="F:DNA binding"/>
    <property type="evidence" value="ECO:0007669"/>
    <property type="project" value="UniProtKB-KW"/>
</dbReference>
<evidence type="ECO:0000256" key="5">
    <source>
        <dbReference type="SAM" id="MobiDB-lite"/>
    </source>
</evidence>
<dbReference type="SUPFAM" id="SSF46785">
    <property type="entry name" value="Winged helix' DNA-binding domain"/>
    <property type="match status" value="1"/>
</dbReference>
<dbReference type="Proteomes" id="UP001501920">
    <property type="component" value="Chromosome 23"/>
</dbReference>
<proteinExistence type="inferred from homology"/>
<keyword evidence="3 4" id="KW-0539">Nucleus</keyword>
<comment type="similarity">
    <text evidence="4">Belongs to the histone H1/H5 family.</text>
</comment>
<keyword evidence="2 4" id="KW-0238">DNA-binding</keyword>
<dbReference type="Gene3D" id="1.10.10.10">
    <property type="entry name" value="Winged helix-like DNA-binding domain superfamily/Winged helix DNA-binding domain"/>
    <property type="match status" value="1"/>
</dbReference>
<dbReference type="OMA" id="KDAANEQ"/>
<evidence type="ECO:0000259" key="6">
    <source>
        <dbReference type="PROSITE" id="PS51504"/>
    </source>
</evidence>
<evidence type="ECO:0000256" key="1">
    <source>
        <dbReference type="ARBA" id="ARBA00022454"/>
    </source>
</evidence>
<dbReference type="GeneTree" id="ENSGT00940000170142"/>
<feature type="domain" description="H15" evidence="6">
    <location>
        <begin position="47"/>
        <end position="125"/>
    </location>
</feature>
<feature type="compositionally biased region" description="Basic and acidic residues" evidence="5">
    <location>
        <begin position="257"/>
        <end position="268"/>
    </location>
</feature>
<dbReference type="STRING" id="42514.ENSPNAP00000000015"/>
<dbReference type="PRINTS" id="PR00624">
    <property type="entry name" value="HISTONEH5"/>
</dbReference>
<dbReference type="Ensembl" id="ENSPNAT00000014562.2">
    <property type="protein sequence ID" value="ENSPNAP00000000015.1"/>
    <property type="gene ID" value="ENSPNAG00000006455.2"/>
</dbReference>
<dbReference type="InterPro" id="IPR005819">
    <property type="entry name" value="H1/H5"/>
</dbReference>
<dbReference type="AlphaFoldDB" id="A0A3B4BMZ8"/>
<evidence type="ECO:0000256" key="4">
    <source>
        <dbReference type="RuleBase" id="RU003894"/>
    </source>
</evidence>
<evidence type="ECO:0000313" key="8">
    <source>
        <dbReference type="Proteomes" id="UP001501920"/>
    </source>
</evidence>
<keyword evidence="1 4" id="KW-0158">Chromosome</keyword>
<dbReference type="PROSITE" id="PS51504">
    <property type="entry name" value="H15"/>
    <property type="match status" value="1"/>
</dbReference>
<name>A0A3B4BMZ8_PYGNA</name>
<feature type="compositionally biased region" description="Basic residues" evidence="5">
    <location>
        <begin position="223"/>
        <end position="232"/>
    </location>
</feature>
<protein>
    <recommendedName>
        <fullName evidence="6">H15 domain-containing protein</fullName>
    </recommendedName>
</protein>
<dbReference type="RefSeq" id="XP_017542723.1">
    <property type="nucleotide sequence ID" value="XM_017687234.2"/>
</dbReference>
<dbReference type="GO" id="GO:0005634">
    <property type="term" value="C:nucleus"/>
    <property type="evidence" value="ECO:0007669"/>
    <property type="project" value="UniProtKB-SubCell"/>
</dbReference>
<dbReference type="OrthoDB" id="1110759at2759"/>
<dbReference type="GeneID" id="108414383"/>
<dbReference type="InterPro" id="IPR005818">
    <property type="entry name" value="Histone_H1/H5_H15"/>
</dbReference>
<feature type="compositionally biased region" description="Basic residues" evidence="5">
    <location>
        <begin position="280"/>
        <end position="290"/>
    </location>
</feature>
<feature type="compositionally biased region" description="Basic and acidic residues" evidence="5">
    <location>
        <begin position="152"/>
        <end position="180"/>
    </location>
</feature>
<evidence type="ECO:0000313" key="7">
    <source>
        <dbReference type="Ensembl" id="ENSPNAP00000000015.1"/>
    </source>
</evidence>
<feature type="compositionally biased region" description="Basic and acidic residues" evidence="5">
    <location>
        <begin position="127"/>
        <end position="142"/>
    </location>
</feature>
<keyword evidence="8" id="KW-1185">Reference proteome</keyword>
<organism evidence="7 8">
    <name type="scientific">Pygocentrus nattereri</name>
    <name type="common">Red-bellied piranha</name>
    <dbReference type="NCBI Taxonomy" id="42514"/>
    <lineage>
        <taxon>Eukaryota</taxon>
        <taxon>Metazoa</taxon>
        <taxon>Chordata</taxon>
        <taxon>Craniata</taxon>
        <taxon>Vertebrata</taxon>
        <taxon>Euteleostomi</taxon>
        <taxon>Actinopterygii</taxon>
        <taxon>Neopterygii</taxon>
        <taxon>Teleostei</taxon>
        <taxon>Ostariophysi</taxon>
        <taxon>Characiformes</taxon>
        <taxon>Characoidei</taxon>
        <taxon>Pygocentrus</taxon>
    </lineage>
</organism>
<sequence>MGPKKAAAETKVSSPPARSPEKDTSEETDAEVSEDQTKAMVPRKAPTHPSTMEMVKEALMELDSRKGVSAQAIRTFVREKHPTVDETRVKFMVRRALLKGLESGALVRPANSSSTGAKGRFRLAVRKPKEAKPLKKTREAKENANPNVGQAKAKDAGTEKTKPAKKKSAAEGDKPKKPKTDASASKVAPAKKPKAKKAASNAEEPEPKAQTSRSKGAESGKTTAKKAGKKGAQKTEERGNEGAEVAAAAPKKGKKAAQTEDGQKKASDGEEGGAAAPKASGRKGKKAAEK</sequence>
<dbReference type="GO" id="GO:0006334">
    <property type="term" value="P:nucleosome assembly"/>
    <property type="evidence" value="ECO:0007669"/>
    <property type="project" value="InterPro"/>
</dbReference>
<dbReference type="FunFam" id="1.10.10.10:FF:000393">
    <property type="entry name" value="Oocyte-specific H1 histone"/>
    <property type="match status" value="1"/>
</dbReference>